<proteinExistence type="predicted"/>
<gene>
    <name evidence="1" type="ORF">NPD5_2601</name>
</gene>
<name>A0A1L3NGL9_CLOSG</name>
<dbReference type="AlphaFoldDB" id="A0A1L3NGL9"/>
<accession>A0A1L3NGL9</accession>
<evidence type="ECO:0000313" key="2">
    <source>
        <dbReference type="Proteomes" id="UP000182204"/>
    </source>
</evidence>
<protein>
    <submittedName>
        <fullName evidence="1">Uncharacterized protein</fullName>
    </submittedName>
</protein>
<sequence>MSIYEKYEKMGLTDYKLRTIDDVKELHGTDILAMKGFNELSKEERKLVIMLFIGYLNGCGCGNRQDIPVSVEKLSKDKFKICFSDGMFSYFYSDGSIG</sequence>
<evidence type="ECO:0000313" key="1">
    <source>
        <dbReference type="EMBL" id="APH15263.1"/>
    </source>
</evidence>
<dbReference type="RefSeq" id="WP_072586081.1">
    <property type="nucleotide sequence ID" value="NZ_CP013243.1"/>
</dbReference>
<reference evidence="1 2" key="1">
    <citation type="submission" date="2015-11" db="EMBL/GenBank/DDBJ databases">
        <authorList>
            <person name="Hill K.K."/>
            <person name="Shirey T.B."/>
            <person name="Raphael B."/>
            <person name="Daligault H.E."/>
            <person name="Davenport K.W."/>
            <person name="Bruce D.C."/>
            <person name="Foley B.T."/>
            <person name="Johnson S.L."/>
        </authorList>
    </citation>
    <scope>NUCLEOTIDE SEQUENCE [LARGE SCALE GENOMIC DNA]</scope>
    <source>
        <strain evidence="1 2">CDC_1632</strain>
    </source>
</reference>
<organism evidence="1 2">
    <name type="scientific">Clostridium sporogenes</name>
    <dbReference type="NCBI Taxonomy" id="1509"/>
    <lineage>
        <taxon>Bacteria</taxon>
        <taxon>Bacillati</taxon>
        <taxon>Bacillota</taxon>
        <taxon>Clostridia</taxon>
        <taxon>Eubacteriales</taxon>
        <taxon>Clostridiaceae</taxon>
        <taxon>Clostridium</taxon>
    </lineage>
</organism>
<dbReference type="Proteomes" id="UP000182204">
    <property type="component" value="Chromosome"/>
</dbReference>
<dbReference type="EMBL" id="CP013243">
    <property type="protein sequence ID" value="APH15263.1"/>
    <property type="molecule type" value="Genomic_DNA"/>
</dbReference>